<feature type="chain" id="PRO_5004925044" description="Lipoprotein" evidence="2">
    <location>
        <begin position="22"/>
        <end position="163"/>
    </location>
</feature>
<protein>
    <recommendedName>
        <fullName evidence="5">Lipoprotein</fullName>
    </recommendedName>
</protein>
<organism evidence="3 4">
    <name type="scientific">Skermanella stibiiresistens SB22</name>
    <dbReference type="NCBI Taxonomy" id="1385369"/>
    <lineage>
        <taxon>Bacteria</taxon>
        <taxon>Pseudomonadati</taxon>
        <taxon>Pseudomonadota</taxon>
        <taxon>Alphaproteobacteria</taxon>
        <taxon>Rhodospirillales</taxon>
        <taxon>Azospirillaceae</taxon>
        <taxon>Skermanella</taxon>
    </lineage>
</organism>
<dbReference type="AlphaFoldDB" id="W9H9A4"/>
<keyword evidence="2" id="KW-0732">Signal</keyword>
<sequence>MKTLTKSLAHGLLLLSLGGCAAMETYVGQRQDKFQGGPEARVQAAESRQAGVRATNTSLQKQLADLQQQQASLNQDLQATKSQLGDLNKKLASTKSATAAQKRDYDKLVAREKQLRAERDALANQPPPDSAVDAAAQSLKLQQMRDEQEALQRQINALQQALS</sequence>
<feature type="coiled-coil region" evidence="1">
    <location>
        <begin position="49"/>
        <end position="161"/>
    </location>
</feature>
<dbReference type="PROSITE" id="PS51257">
    <property type="entry name" value="PROKAR_LIPOPROTEIN"/>
    <property type="match status" value="1"/>
</dbReference>
<evidence type="ECO:0000256" key="1">
    <source>
        <dbReference type="SAM" id="Coils"/>
    </source>
</evidence>
<dbReference type="OrthoDB" id="9852456at2"/>
<evidence type="ECO:0000256" key="2">
    <source>
        <dbReference type="SAM" id="SignalP"/>
    </source>
</evidence>
<dbReference type="Proteomes" id="UP000019486">
    <property type="component" value="Unassembled WGS sequence"/>
</dbReference>
<dbReference type="STRING" id="1385369.N825_01820"/>
<feature type="signal peptide" evidence="2">
    <location>
        <begin position="1"/>
        <end position="21"/>
    </location>
</feature>
<proteinExistence type="predicted"/>
<keyword evidence="1" id="KW-0175">Coiled coil</keyword>
<keyword evidence="4" id="KW-1185">Reference proteome</keyword>
<evidence type="ECO:0008006" key="5">
    <source>
        <dbReference type="Google" id="ProtNLM"/>
    </source>
</evidence>
<evidence type="ECO:0000313" key="3">
    <source>
        <dbReference type="EMBL" id="EWY42855.1"/>
    </source>
</evidence>
<reference evidence="3 4" key="1">
    <citation type="submission" date="2013-08" db="EMBL/GenBank/DDBJ databases">
        <title>The genome sequence of Skermanella stibiiresistens.</title>
        <authorList>
            <person name="Zhu W."/>
            <person name="Wang G."/>
        </authorList>
    </citation>
    <scope>NUCLEOTIDE SEQUENCE [LARGE SCALE GENOMIC DNA]</scope>
    <source>
        <strain evidence="3 4">SB22</strain>
    </source>
</reference>
<accession>W9H9A4</accession>
<dbReference type="Gene3D" id="1.10.287.1490">
    <property type="match status" value="1"/>
</dbReference>
<dbReference type="RefSeq" id="WP_037446061.1">
    <property type="nucleotide sequence ID" value="NZ_AVFL01000001.1"/>
</dbReference>
<evidence type="ECO:0000313" key="4">
    <source>
        <dbReference type="Proteomes" id="UP000019486"/>
    </source>
</evidence>
<gene>
    <name evidence="3" type="ORF">N825_01820</name>
</gene>
<comment type="caution">
    <text evidence="3">The sequence shown here is derived from an EMBL/GenBank/DDBJ whole genome shotgun (WGS) entry which is preliminary data.</text>
</comment>
<dbReference type="EMBL" id="AVFL01000001">
    <property type="protein sequence ID" value="EWY42855.1"/>
    <property type="molecule type" value="Genomic_DNA"/>
</dbReference>
<name>W9H9A4_9PROT</name>